<evidence type="ECO:0000256" key="1">
    <source>
        <dbReference type="SAM" id="Phobius"/>
    </source>
</evidence>
<dbReference type="InterPro" id="IPR005804">
    <property type="entry name" value="FA_desaturase_dom"/>
</dbReference>
<evidence type="ECO:0000313" key="4">
    <source>
        <dbReference type="Proteomes" id="UP001596303"/>
    </source>
</evidence>
<comment type="caution">
    <text evidence="3">The sequence shown here is derived from an EMBL/GenBank/DDBJ whole genome shotgun (WGS) entry which is preliminary data.</text>
</comment>
<dbReference type="Pfam" id="PF00487">
    <property type="entry name" value="FA_desaturase"/>
    <property type="match status" value="1"/>
</dbReference>
<feature type="transmembrane region" description="Helical" evidence="1">
    <location>
        <begin position="56"/>
        <end position="74"/>
    </location>
</feature>
<keyword evidence="1" id="KW-0812">Transmembrane</keyword>
<sequence>MTTIQKLKPTDLFTAAEWADLRKRSDVMGLGMIVHAWAVIALAMALFALWPNSLTFVLAIMLIGARQLGLAILMHEAAHGGLSTNLKVNDWVGQWLCAAPVGAHLGNYRDYHLSHHKYAQTMEDPDIILSAPFPVTRKSLWRKIVRDMTGQTFFKQRRNQFLNAMGIGIKPGKGRENRAQTAREAVMPFIITNIILAVIMTLAIGWWAWPVLWLLPLATWNQLVTRLRNIAEHACLDGSGHPMRIARTTRTNFLERLFIAPYWVAYHCEHHMFMHLPCYRLGKAHRLLAQKGIDKEMEVKTGYWSVLKLASSKPDAQPA</sequence>
<keyword evidence="1" id="KW-0472">Membrane</keyword>
<organism evidence="3 4">
    <name type="scientific">Ponticaulis profundi</name>
    <dbReference type="NCBI Taxonomy" id="2665222"/>
    <lineage>
        <taxon>Bacteria</taxon>
        <taxon>Pseudomonadati</taxon>
        <taxon>Pseudomonadota</taxon>
        <taxon>Alphaproteobacteria</taxon>
        <taxon>Hyphomonadales</taxon>
        <taxon>Hyphomonadaceae</taxon>
        <taxon>Ponticaulis</taxon>
    </lineage>
</organism>
<accession>A0ABW1S5P7</accession>
<dbReference type="PANTHER" id="PTHR12879">
    <property type="entry name" value="SPHINGOLIPID DELTA 4 DESATURASE/C-4 HYDROXYLASE PROTEIN DES2"/>
    <property type="match status" value="1"/>
</dbReference>
<dbReference type="GO" id="GO:0016491">
    <property type="term" value="F:oxidoreductase activity"/>
    <property type="evidence" value="ECO:0007669"/>
    <property type="project" value="UniProtKB-KW"/>
</dbReference>
<keyword evidence="3" id="KW-0560">Oxidoreductase</keyword>
<proteinExistence type="predicted"/>
<dbReference type="Proteomes" id="UP001596303">
    <property type="component" value="Unassembled WGS sequence"/>
</dbReference>
<feature type="domain" description="Fatty acid desaturase" evidence="2">
    <location>
        <begin position="54"/>
        <end position="290"/>
    </location>
</feature>
<dbReference type="PANTHER" id="PTHR12879:SF8">
    <property type="entry name" value="SPHINGOLIPID DELTA(4)-DESATURASE DES1"/>
    <property type="match status" value="1"/>
</dbReference>
<name>A0ABW1S5P7_9PROT</name>
<evidence type="ECO:0000313" key="3">
    <source>
        <dbReference type="EMBL" id="MFC6196871.1"/>
    </source>
</evidence>
<feature type="transmembrane region" description="Helical" evidence="1">
    <location>
        <begin position="27"/>
        <end position="50"/>
    </location>
</feature>
<dbReference type="CDD" id="cd03510">
    <property type="entry name" value="Rhizobitoxine-FADS-like"/>
    <property type="match status" value="1"/>
</dbReference>
<protein>
    <submittedName>
        <fullName evidence="3">Fatty acid desaturase family protein</fullName>
        <ecNumber evidence="3">1.14.19.-</ecNumber>
    </submittedName>
</protein>
<keyword evidence="1" id="KW-1133">Transmembrane helix</keyword>
<feature type="transmembrane region" description="Helical" evidence="1">
    <location>
        <begin position="185"/>
        <end position="209"/>
    </location>
</feature>
<evidence type="ECO:0000259" key="2">
    <source>
        <dbReference type="Pfam" id="PF00487"/>
    </source>
</evidence>
<keyword evidence="4" id="KW-1185">Reference proteome</keyword>
<reference evidence="4" key="1">
    <citation type="journal article" date="2019" name="Int. J. Syst. Evol. Microbiol.">
        <title>The Global Catalogue of Microorganisms (GCM) 10K type strain sequencing project: providing services to taxonomists for standard genome sequencing and annotation.</title>
        <authorList>
            <consortium name="The Broad Institute Genomics Platform"/>
            <consortium name="The Broad Institute Genome Sequencing Center for Infectious Disease"/>
            <person name="Wu L."/>
            <person name="Ma J."/>
        </authorList>
    </citation>
    <scope>NUCLEOTIDE SEQUENCE [LARGE SCALE GENOMIC DNA]</scope>
    <source>
        <strain evidence="4">CGMCC-1.15741</strain>
    </source>
</reference>
<gene>
    <name evidence="3" type="ORF">ACFQDM_02210</name>
</gene>
<dbReference type="EC" id="1.14.19.-" evidence="3"/>
<dbReference type="EMBL" id="JBHSSW010000003">
    <property type="protein sequence ID" value="MFC6196871.1"/>
    <property type="molecule type" value="Genomic_DNA"/>
</dbReference>
<dbReference type="RefSeq" id="WP_377374860.1">
    <property type="nucleotide sequence ID" value="NZ_JBHSSW010000003.1"/>
</dbReference>